<evidence type="ECO:0000256" key="6">
    <source>
        <dbReference type="SAM" id="Coils"/>
    </source>
</evidence>
<dbReference type="InterPro" id="IPR013320">
    <property type="entry name" value="ConA-like_dom_sf"/>
</dbReference>
<feature type="transmembrane region" description="Helical" evidence="7">
    <location>
        <begin position="417"/>
        <end position="437"/>
    </location>
</feature>
<dbReference type="PANTHER" id="PTHR12223">
    <property type="entry name" value="VESICULAR MANNOSE-BINDING LECTIN"/>
    <property type="match status" value="1"/>
</dbReference>
<evidence type="ECO:0000256" key="5">
    <source>
        <dbReference type="ARBA" id="ARBA00023136"/>
    </source>
</evidence>
<dbReference type="AlphaFoldDB" id="A0A9W4TSM3"/>
<dbReference type="InterPro" id="IPR005052">
    <property type="entry name" value="Lectin_leg"/>
</dbReference>
<feature type="domain" description="L-type lectin-like" evidence="9">
    <location>
        <begin position="35"/>
        <end position="238"/>
    </location>
</feature>
<dbReference type="OrthoDB" id="10265193at2759"/>
<sequence>MKFLILLLQLISITLAIVPNVNHIPENKKEQNPLKFESTEKSLSLPNLLTIDSKSQISNYDLSKTINYDNGRLLLDKNGVMWSKNTLPQDEFTIEVDFRSTGRIEDLQFLENQLSIILAENIQSFDKFDGFKFLINNQEQEGLKIFNNDGSKTLNNLIDESIGDCKFRYLESNVPFTIRISYKRSESWFKVQIDNNLCFKTNRIQIPNNSKLRLGVFSIINRSSIEEFEILNVKVWDHLIEDAIDDHGLMNDGEVKVEFKTIVVEESQATDAIKPEYKRESLMEKAQKQRQESMQVQDFNVLKKLQDLEYQQNEKIDKLIQIQNELNSNLQNQKKELQQLFTTQYAEILSSISTLNQKLIGEVREQHFGMEELSKKVDLLMNNHKEIAYQYEKNQIQQQQQQQQHIQVPTSSVFDSLIKWILVPLLIILIILVIFVYRLRHDIKHSKLL</sequence>
<dbReference type="Pfam" id="PF03388">
    <property type="entry name" value="Lectin_leg-like"/>
    <property type="match status" value="1"/>
</dbReference>
<dbReference type="InterPro" id="IPR051136">
    <property type="entry name" value="Intracellular_Lectin-GPT"/>
</dbReference>
<dbReference type="GO" id="GO:0006888">
    <property type="term" value="P:endoplasmic reticulum to Golgi vesicle-mediated transport"/>
    <property type="evidence" value="ECO:0007669"/>
    <property type="project" value="TreeGrafter"/>
</dbReference>
<dbReference type="GO" id="GO:0000139">
    <property type="term" value="C:Golgi membrane"/>
    <property type="evidence" value="ECO:0007669"/>
    <property type="project" value="TreeGrafter"/>
</dbReference>
<evidence type="ECO:0000256" key="4">
    <source>
        <dbReference type="ARBA" id="ARBA00022989"/>
    </source>
</evidence>
<protein>
    <recommendedName>
        <fullName evidence="9">L-type lectin-like domain-containing protein</fullName>
    </recommendedName>
</protein>
<feature type="signal peptide" evidence="8">
    <location>
        <begin position="1"/>
        <end position="16"/>
    </location>
</feature>
<evidence type="ECO:0000313" key="11">
    <source>
        <dbReference type="Proteomes" id="UP001152885"/>
    </source>
</evidence>
<proteinExistence type="predicted"/>
<keyword evidence="2 7" id="KW-0812">Transmembrane</keyword>
<gene>
    <name evidence="10" type="ORF">CANVERA_P0374</name>
</gene>
<dbReference type="PANTHER" id="PTHR12223:SF28">
    <property type="entry name" value="LECTIN, MANNOSE BINDING 1 LIKE"/>
    <property type="match status" value="1"/>
</dbReference>
<evidence type="ECO:0000256" key="7">
    <source>
        <dbReference type="SAM" id="Phobius"/>
    </source>
</evidence>
<dbReference type="PROSITE" id="PS51328">
    <property type="entry name" value="L_LECTIN_LIKE"/>
    <property type="match status" value="1"/>
</dbReference>
<evidence type="ECO:0000256" key="8">
    <source>
        <dbReference type="SAM" id="SignalP"/>
    </source>
</evidence>
<keyword evidence="4 7" id="KW-1133">Transmembrane helix</keyword>
<accession>A0A9W4TSM3</accession>
<organism evidence="10 11">
    <name type="scientific">Candida verbasci</name>
    <dbReference type="NCBI Taxonomy" id="1227364"/>
    <lineage>
        <taxon>Eukaryota</taxon>
        <taxon>Fungi</taxon>
        <taxon>Dikarya</taxon>
        <taxon>Ascomycota</taxon>
        <taxon>Saccharomycotina</taxon>
        <taxon>Pichiomycetes</taxon>
        <taxon>Debaryomycetaceae</taxon>
        <taxon>Candida/Lodderomyces clade</taxon>
        <taxon>Candida</taxon>
    </lineage>
</organism>
<keyword evidence="6" id="KW-0175">Coiled coil</keyword>
<dbReference type="Gene3D" id="2.60.120.200">
    <property type="match status" value="1"/>
</dbReference>
<evidence type="ECO:0000256" key="3">
    <source>
        <dbReference type="ARBA" id="ARBA00022729"/>
    </source>
</evidence>
<evidence type="ECO:0000313" key="10">
    <source>
        <dbReference type="EMBL" id="CAI5755858.1"/>
    </source>
</evidence>
<keyword evidence="3 8" id="KW-0732">Signal</keyword>
<dbReference type="GO" id="GO:0005537">
    <property type="term" value="F:D-mannose binding"/>
    <property type="evidence" value="ECO:0007669"/>
    <property type="project" value="TreeGrafter"/>
</dbReference>
<feature type="coiled-coil region" evidence="6">
    <location>
        <begin position="305"/>
        <end position="343"/>
    </location>
</feature>
<dbReference type="Proteomes" id="UP001152885">
    <property type="component" value="Unassembled WGS sequence"/>
</dbReference>
<evidence type="ECO:0000256" key="1">
    <source>
        <dbReference type="ARBA" id="ARBA00004479"/>
    </source>
</evidence>
<feature type="chain" id="PRO_5040718685" description="L-type lectin-like domain-containing protein" evidence="8">
    <location>
        <begin position="17"/>
        <end position="449"/>
    </location>
</feature>
<keyword evidence="11" id="KW-1185">Reference proteome</keyword>
<dbReference type="GO" id="GO:0005793">
    <property type="term" value="C:endoplasmic reticulum-Golgi intermediate compartment"/>
    <property type="evidence" value="ECO:0007669"/>
    <property type="project" value="TreeGrafter"/>
</dbReference>
<name>A0A9W4TSM3_9ASCO</name>
<evidence type="ECO:0000256" key="2">
    <source>
        <dbReference type="ARBA" id="ARBA00022692"/>
    </source>
</evidence>
<reference evidence="10" key="1">
    <citation type="submission" date="2022-12" db="EMBL/GenBank/DDBJ databases">
        <authorList>
            <person name="Brejova B."/>
        </authorList>
    </citation>
    <scope>NUCLEOTIDE SEQUENCE</scope>
</reference>
<comment type="subcellular location">
    <subcellularLocation>
        <location evidence="1">Membrane</location>
        <topology evidence="1">Single-pass type I membrane protein</topology>
    </subcellularLocation>
</comment>
<evidence type="ECO:0000259" key="9">
    <source>
        <dbReference type="PROSITE" id="PS51328"/>
    </source>
</evidence>
<dbReference type="SUPFAM" id="SSF49899">
    <property type="entry name" value="Concanavalin A-like lectins/glucanases"/>
    <property type="match status" value="1"/>
</dbReference>
<comment type="caution">
    <text evidence="10">The sequence shown here is derived from an EMBL/GenBank/DDBJ whole genome shotgun (WGS) entry which is preliminary data.</text>
</comment>
<dbReference type="GO" id="GO:0005789">
    <property type="term" value="C:endoplasmic reticulum membrane"/>
    <property type="evidence" value="ECO:0007669"/>
    <property type="project" value="TreeGrafter"/>
</dbReference>
<keyword evidence="5 7" id="KW-0472">Membrane</keyword>
<dbReference type="EMBL" id="CANTUO010000001">
    <property type="protein sequence ID" value="CAI5755858.1"/>
    <property type="molecule type" value="Genomic_DNA"/>
</dbReference>
<dbReference type="GO" id="GO:0030134">
    <property type="term" value="C:COPII-coated ER to Golgi transport vesicle"/>
    <property type="evidence" value="ECO:0007669"/>
    <property type="project" value="TreeGrafter"/>
</dbReference>